<dbReference type="GO" id="GO:0016787">
    <property type="term" value="F:hydrolase activity"/>
    <property type="evidence" value="ECO:0007669"/>
    <property type="project" value="UniProtKB-KW"/>
</dbReference>
<keyword evidence="2" id="KW-0732">Signal</keyword>
<evidence type="ECO:0000259" key="3">
    <source>
        <dbReference type="Pfam" id="PF15902"/>
    </source>
</evidence>
<gene>
    <name evidence="4" type="ORF">FUA23_05000</name>
</gene>
<dbReference type="InterPro" id="IPR015943">
    <property type="entry name" value="WD40/YVTN_repeat-like_dom_sf"/>
</dbReference>
<dbReference type="OrthoDB" id="9757809at2"/>
<dbReference type="AlphaFoldDB" id="A0A5C7FYQ0"/>
<dbReference type="SUPFAM" id="SSF110296">
    <property type="entry name" value="Oligoxyloglucan reducing end-specific cellobiohydrolase"/>
    <property type="match status" value="1"/>
</dbReference>
<feature type="signal peptide" evidence="2">
    <location>
        <begin position="1"/>
        <end position="20"/>
    </location>
</feature>
<dbReference type="Proteomes" id="UP000321907">
    <property type="component" value="Unassembled WGS sequence"/>
</dbReference>
<evidence type="ECO:0000313" key="4">
    <source>
        <dbReference type="EMBL" id="TXF90799.1"/>
    </source>
</evidence>
<dbReference type="Gene3D" id="2.130.10.10">
    <property type="entry name" value="YVTN repeat-like/Quinoprotein amine dehydrogenase"/>
    <property type="match status" value="4"/>
</dbReference>
<dbReference type="InterPro" id="IPR036278">
    <property type="entry name" value="Sialidase_sf"/>
</dbReference>
<reference evidence="4 5" key="1">
    <citation type="submission" date="2019-08" db="EMBL/GenBank/DDBJ databases">
        <title>Lewinella sp. strain SSH13 Genome sequencing and assembly.</title>
        <authorList>
            <person name="Kim I."/>
        </authorList>
    </citation>
    <scope>NUCLEOTIDE SEQUENCE [LARGE SCALE GENOMIC DNA]</scope>
    <source>
        <strain evidence="4 5">SSH13</strain>
    </source>
</reference>
<dbReference type="Pfam" id="PF15902">
    <property type="entry name" value="Sortilin-Vps10"/>
    <property type="match status" value="1"/>
</dbReference>
<keyword evidence="5" id="KW-1185">Reference proteome</keyword>
<evidence type="ECO:0000256" key="2">
    <source>
        <dbReference type="SAM" id="SignalP"/>
    </source>
</evidence>
<proteinExistence type="predicted"/>
<feature type="domain" description="Sortilin N-terminal" evidence="3">
    <location>
        <begin position="64"/>
        <end position="182"/>
    </location>
</feature>
<feature type="chain" id="PRO_5023049279" evidence="2">
    <location>
        <begin position="21"/>
        <end position="1037"/>
    </location>
</feature>
<keyword evidence="1" id="KW-0677">Repeat</keyword>
<dbReference type="PANTHER" id="PTHR12106:SF27">
    <property type="entry name" value="SORTILIN-RELATED RECEPTOR"/>
    <property type="match status" value="1"/>
</dbReference>
<dbReference type="PANTHER" id="PTHR12106">
    <property type="entry name" value="SORTILIN RELATED"/>
    <property type="match status" value="1"/>
</dbReference>
<dbReference type="EMBL" id="VOXD01000005">
    <property type="protein sequence ID" value="TXF90799.1"/>
    <property type="molecule type" value="Genomic_DNA"/>
</dbReference>
<dbReference type="SUPFAM" id="SSF50939">
    <property type="entry name" value="Sialidases"/>
    <property type="match status" value="1"/>
</dbReference>
<protein>
    <submittedName>
        <fullName evidence="4">Glycosyl hydrolase</fullName>
    </submittedName>
</protein>
<dbReference type="CDD" id="cd15482">
    <property type="entry name" value="Sialidase_non-viral"/>
    <property type="match status" value="1"/>
</dbReference>
<dbReference type="InterPro" id="IPR050310">
    <property type="entry name" value="VPS10-sortilin"/>
</dbReference>
<name>A0A5C7FYQ0_9BACT</name>
<dbReference type="RefSeq" id="WP_147929627.1">
    <property type="nucleotide sequence ID" value="NZ_VOXD01000005.1"/>
</dbReference>
<sequence length="1037" mass="115037">MRLLTLVFLALCCLSFDLQAQDEDLYSSLEFRNIGPFRGGRSSTVTGVPGKPNLYFFGSSGGGVWKTKDGGQTWTNISDGAFGGSIGAVAVHESNPNIIYVGGGEKTVRGNVSYGYGVWKTIDGGKNWEQMGLKDSRHISRIRIDKNDPNIVYAAVMGDLFKDTEERGVYKSTDGGKNWKRVLFAGAGAGAVDLSVDPSNPRVMFASTWKIRRTPYSLESGGEGSALWRSTDAGDTWTDISGNKGLPSGLWGINAVAVSPVDGNRIYALIENDKGGIYVSNDGGDTWQARSNSRALRQRAWYYTRIYADPQDIDGVYVVNVSYHHSTDGGRKFESNNAPHGDHHDLWIAPEDPERMIIADDGGAQVSFDRGENWSTYHNQPTSQFYRVVTDNAFPYRIYGAQQDNSTVRIAHRTDGGTIGESDWESTAGGESAHIAPDPKNPDIVYGGSYGGFLTRYDHENNQVRAINVWPDNPMGYGAEGMKYRFQWNFPIFFSPNDQNVLYTTSQHVHRSTDEGETWEIISPDLTRSEADKLVSSGGPITKDNTGVEYYATIFAAAESNLEPGLIWAASDDGLVHMTRSANDDAERTWKNVTPKDAPKHIMWNSVEIDQRANGGAFLAGTAYKLGDYTPYLYHTANYGKTWTRIDNGIPRDHFTRVVRQYPGAPNILFAGTESGLYVSMDAGKNWKPFQLNVPMVPITDIAIKDDNLILATQGRSFWILDDLTVLKQVKDVAAGTDFYLYDPVDAWRMGGSSRESRTAGKNHPGGVNFHVYVSEAAAKDSMPFTLTVSKDGEDIRSWSTDSKDKQSKLEIEAGGQVLNWNLRYPDGVEVPGMILWWAGAGGPMAMPGKYTVSMKRGDEVQTREFMIKADPRVTASQEDMAAQFQFMKEIQDKTSEAHQAIIDLRNVRDQIKVFQGRLPEDASDELKNYGKEIIKSLTEVEEALYQTKNQSRQDPLNYPIRLTNKLAHLNSLTGIGTYKPTAAAYEVKKELEGKIDDELAKYRSVLADKVPEYNRMILEQGVKVISLPTKEKDALK</sequence>
<keyword evidence="4" id="KW-0378">Hydrolase</keyword>
<accession>A0A5C7FYQ0</accession>
<comment type="caution">
    <text evidence="4">The sequence shown here is derived from an EMBL/GenBank/DDBJ whole genome shotgun (WGS) entry which is preliminary data.</text>
</comment>
<evidence type="ECO:0000313" key="5">
    <source>
        <dbReference type="Proteomes" id="UP000321907"/>
    </source>
</evidence>
<evidence type="ECO:0000256" key="1">
    <source>
        <dbReference type="ARBA" id="ARBA00022737"/>
    </source>
</evidence>
<organism evidence="4 5">
    <name type="scientific">Neolewinella aurantiaca</name>
    <dbReference type="NCBI Taxonomy" id="2602767"/>
    <lineage>
        <taxon>Bacteria</taxon>
        <taxon>Pseudomonadati</taxon>
        <taxon>Bacteroidota</taxon>
        <taxon>Saprospiria</taxon>
        <taxon>Saprospirales</taxon>
        <taxon>Lewinellaceae</taxon>
        <taxon>Neolewinella</taxon>
    </lineage>
</organism>
<dbReference type="InterPro" id="IPR031778">
    <property type="entry name" value="Sortilin_N"/>
</dbReference>